<dbReference type="SUPFAM" id="SSF53335">
    <property type="entry name" value="S-adenosyl-L-methionine-dependent methyltransferases"/>
    <property type="match status" value="1"/>
</dbReference>
<comment type="similarity">
    <text evidence="5">Belongs to the class I-like SAM-binding methyltransferase superfamily. MenG/UbiE family.</text>
</comment>
<sequence length="268" mass="30300">MKKSRWLDEHDRRYQLDGLQGRRETAFLGYRQVTPDEKARYVLRHFNTVARRYDLMNTLLSFGIHHLWKQAAIKMLGLNSGDRVLDVCGGTGDLAVLAGRAVGPSGLVIVYDINRAMIDAGRGKLTGFASGKRIWFVQGNAEHLSYADGYFDAAMVGFGIRNVPRMDQGFREMYRILKPGGKMLCLEFSKPTAPLFRWLYDFYSFYIMPLLGEIIVGSRKAYTHLPESIRTFATPDELTAIIEQAGFARIKTHKLTNGIAVIHMGTKD</sequence>
<protein>
    <recommendedName>
        <fullName evidence="5">Demethylmenaquinone methyltransferase</fullName>
        <ecNumber evidence="5">2.1.1.163</ecNumber>
    </recommendedName>
</protein>
<organism evidence="6 7">
    <name type="scientific">Candidatus Desulfatibia profunda</name>
    <dbReference type="NCBI Taxonomy" id="2841695"/>
    <lineage>
        <taxon>Bacteria</taxon>
        <taxon>Pseudomonadati</taxon>
        <taxon>Thermodesulfobacteriota</taxon>
        <taxon>Desulfobacteria</taxon>
        <taxon>Desulfobacterales</taxon>
        <taxon>Desulfobacterales incertae sedis</taxon>
        <taxon>Candidatus Desulfatibia</taxon>
    </lineage>
</organism>
<evidence type="ECO:0000256" key="3">
    <source>
        <dbReference type="ARBA" id="ARBA00022679"/>
    </source>
</evidence>
<evidence type="ECO:0000256" key="1">
    <source>
        <dbReference type="ARBA" id="ARBA00022428"/>
    </source>
</evidence>
<dbReference type="EMBL" id="JACNJH010000099">
    <property type="protein sequence ID" value="MBC8360649.1"/>
    <property type="molecule type" value="Genomic_DNA"/>
</dbReference>
<reference evidence="6 7" key="1">
    <citation type="submission" date="2020-08" db="EMBL/GenBank/DDBJ databases">
        <title>Bridging the membrane lipid divide: bacteria of the FCB group superphylum have the potential to synthesize archaeal ether lipids.</title>
        <authorList>
            <person name="Villanueva L."/>
            <person name="Von Meijenfeldt F.A.B."/>
            <person name="Westbye A.B."/>
            <person name="Yadav S."/>
            <person name="Hopmans E.C."/>
            <person name="Dutilh B.E."/>
            <person name="Sinninghe Damste J.S."/>
        </authorList>
    </citation>
    <scope>NUCLEOTIDE SEQUENCE [LARGE SCALE GENOMIC DNA]</scope>
    <source>
        <strain evidence="6">NIOZ-UU30</strain>
    </source>
</reference>
<accession>A0A8J6NQW5</accession>
<keyword evidence="4 5" id="KW-0949">S-adenosyl-L-methionine</keyword>
<gene>
    <name evidence="6" type="primary">ubiE</name>
    <name evidence="5" type="synonym">menG</name>
    <name evidence="6" type="ORF">H8E23_04550</name>
</gene>
<dbReference type="CDD" id="cd02440">
    <property type="entry name" value="AdoMet_MTases"/>
    <property type="match status" value="1"/>
</dbReference>
<dbReference type="EC" id="2.1.1.163" evidence="5"/>
<comment type="catalytic activity">
    <reaction evidence="5">
        <text>a 2-demethylmenaquinol + S-adenosyl-L-methionine = a menaquinol + S-adenosyl-L-homocysteine + H(+)</text>
        <dbReference type="Rhea" id="RHEA:42640"/>
        <dbReference type="Rhea" id="RHEA-COMP:9539"/>
        <dbReference type="Rhea" id="RHEA-COMP:9563"/>
        <dbReference type="ChEBI" id="CHEBI:15378"/>
        <dbReference type="ChEBI" id="CHEBI:18151"/>
        <dbReference type="ChEBI" id="CHEBI:55437"/>
        <dbReference type="ChEBI" id="CHEBI:57856"/>
        <dbReference type="ChEBI" id="CHEBI:59789"/>
        <dbReference type="EC" id="2.1.1.163"/>
    </reaction>
</comment>
<dbReference type="NCBIfam" id="TIGR01934">
    <property type="entry name" value="MenG_MenH_UbiE"/>
    <property type="match status" value="1"/>
</dbReference>
<evidence type="ECO:0000256" key="5">
    <source>
        <dbReference type="HAMAP-Rule" id="MF_01813"/>
    </source>
</evidence>
<evidence type="ECO:0000256" key="2">
    <source>
        <dbReference type="ARBA" id="ARBA00022603"/>
    </source>
</evidence>
<dbReference type="GO" id="GO:0032259">
    <property type="term" value="P:methylation"/>
    <property type="evidence" value="ECO:0007669"/>
    <property type="project" value="UniProtKB-KW"/>
</dbReference>
<dbReference type="InterPro" id="IPR023576">
    <property type="entry name" value="UbiE/COQ5_MeTrFase_CS"/>
</dbReference>
<dbReference type="UniPathway" id="UPA00232"/>
<dbReference type="GO" id="GO:0043770">
    <property type="term" value="F:demethylmenaquinone methyltransferase activity"/>
    <property type="evidence" value="ECO:0007669"/>
    <property type="project" value="UniProtKB-UniRule"/>
</dbReference>
<dbReference type="NCBIfam" id="NF001244">
    <property type="entry name" value="PRK00216.1-5"/>
    <property type="match status" value="1"/>
</dbReference>
<name>A0A8J6NQW5_9BACT</name>
<comment type="function">
    <text evidence="5">Methyltransferase required for the conversion of demethylmenaquinol (DMKH2) to menaquinol (MKH2).</text>
</comment>
<comment type="caution">
    <text evidence="6">The sequence shown here is derived from an EMBL/GenBank/DDBJ whole genome shotgun (WGS) entry which is preliminary data.</text>
</comment>
<dbReference type="UniPathway" id="UPA00079">
    <property type="reaction ID" value="UER00169"/>
</dbReference>
<feature type="binding site" evidence="5">
    <location>
        <begin position="140"/>
        <end position="141"/>
    </location>
    <ligand>
        <name>S-adenosyl-L-methionine</name>
        <dbReference type="ChEBI" id="CHEBI:59789"/>
    </ligand>
</feature>
<comment type="pathway">
    <text evidence="5">Quinol/quinone metabolism; menaquinone biosynthesis; menaquinol from 1,4-dihydroxy-2-naphthoate: step 2/2.</text>
</comment>
<dbReference type="Proteomes" id="UP000603434">
    <property type="component" value="Unassembled WGS sequence"/>
</dbReference>
<dbReference type="PROSITE" id="PS51608">
    <property type="entry name" value="SAM_MT_UBIE"/>
    <property type="match status" value="1"/>
</dbReference>
<evidence type="ECO:0000313" key="7">
    <source>
        <dbReference type="Proteomes" id="UP000603434"/>
    </source>
</evidence>
<keyword evidence="1 5" id="KW-0474">Menaquinone biosynthesis</keyword>
<evidence type="ECO:0000313" key="6">
    <source>
        <dbReference type="EMBL" id="MBC8360649.1"/>
    </source>
</evidence>
<dbReference type="HAMAP" id="MF_01813">
    <property type="entry name" value="MenG_UbiE_methyltr"/>
    <property type="match status" value="1"/>
</dbReference>
<keyword evidence="3 5" id="KW-0808">Transferase</keyword>
<dbReference type="AlphaFoldDB" id="A0A8J6NQW5"/>
<feature type="binding site" evidence="5">
    <location>
        <position position="112"/>
    </location>
    <ligand>
        <name>S-adenosyl-L-methionine</name>
        <dbReference type="ChEBI" id="CHEBI:59789"/>
    </ligand>
</feature>
<dbReference type="PROSITE" id="PS01183">
    <property type="entry name" value="UBIE_1"/>
    <property type="match status" value="1"/>
</dbReference>
<feature type="binding site" evidence="5">
    <location>
        <position position="91"/>
    </location>
    <ligand>
        <name>S-adenosyl-L-methionine</name>
        <dbReference type="ChEBI" id="CHEBI:59789"/>
    </ligand>
</feature>
<dbReference type="GO" id="GO:0009234">
    <property type="term" value="P:menaquinone biosynthetic process"/>
    <property type="evidence" value="ECO:0007669"/>
    <property type="project" value="UniProtKB-UniRule"/>
</dbReference>
<evidence type="ECO:0000256" key="4">
    <source>
        <dbReference type="ARBA" id="ARBA00022691"/>
    </source>
</evidence>
<dbReference type="GO" id="GO:0008425">
    <property type="term" value="F:2-methoxy-6-polyprenyl-1,4-benzoquinol methyltransferase activity"/>
    <property type="evidence" value="ECO:0007669"/>
    <property type="project" value="TreeGrafter"/>
</dbReference>
<dbReference type="InterPro" id="IPR029063">
    <property type="entry name" value="SAM-dependent_MTases_sf"/>
</dbReference>
<comment type="caution">
    <text evidence="5">Lacks conserved residue(s) required for the propagation of feature annotation.</text>
</comment>
<dbReference type="Pfam" id="PF01209">
    <property type="entry name" value="Ubie_methyltran"/>
    <property type="match status" value="1"/>
</dbReference>
<proteinExistence type="inferred from homology"/>
<dbReference type="InterPro" id="IPR004033">
    <property type="entry name" value="UbiE/COQ5_MeTrFase"/>
</dbReference>
<keyword evidence="2 5" id="KW-0489">Methyltransferase</keyword>
<dbReference type="PANTHER" id="PTHR43591:SF24">
    <property type="entry name" value="2-METHOXY-6-POLYPRENYL-1,4-BENZOQUINOL METHYLASE, MITOCHONDRIAL"/>
    <property type="match status" value="1"/>
</dbReference>
<dbReference type="Gene3D" id="3.40.50.150">
    <property type="entry name" value="Vaccinia Virus protein VP39"/>
    <property type="match status" value="1"/>
</dbReference>
<dbReference type="PANTHER" id="PTHR43591">
    <property type="entry name" value="METHYLTRANSFERASE"/>
    <property type="match status" value="1"/>
</dbReference>